<dbReference type="PATRIC" id="fig|134601.6.peg.1797"/>
<dbReference type="RefSeq" id="WP_235624118.1">
    <property type="nucleotide sequence ID" value="NZ_CP012150.1"/>
</dbReference>
<dbReference type="AlphaFoldDB" id="A0A0K0X3H0"/>
<protein>
    <submittedName>
        <fullName evidence="2">Glyoxalase</fullName>
    </submittedName>
</protein>
<evidence type="ECO:0000313" key="3">
    <source>
        <dbReference type="Proteomes" id="UP000062255"/>
    </source>
</evidence>
<dbReference type="EMBL" id="CP012150">
    <property type="protein sequence ID" value="AKS31936.1"/>
    <property type="molecule type" value="Genomic_DNA"/>
</dbReference>
<evidence type="ECO:0000313" key="2">
    <source>
        <dbReference type="EMBL" id="AKS31936.1"/>
    </source>
</evidence>
<dbReference type="SUPFAM" id="SSF54593">
    <property type="entry name" value="Glyoxalase/Bleomycin resistance protein/Dihydroxybiphenyl dioxygenase"/>
    <property type="match status" value="1"/>
</dbReference>
<evidence type="ECO:0000259" key="1">
    <source>
        <dbReference type="PROSITE" id="PS51819"/>
    </source>
</evidence>
<gene>
    <name evidence="2" type="ORF">AFA91_08675</name>
</gene>
<dbReference type="STRING" id="134601.AFA91_08675"/>
<proteinExistence type="predicted"/>
<dbReference type="InterPro" id="IPR029068">
    <property type="entry name" value="Glyas_Bleomycin-R_OHBP_Dase"/>
</dbReference>
<dbReference type="KEGG" id="mgo:AFA91_08675"/>
<dbReference type="InterPro" id="IPR037523">
    <property type="entry name" value="VOC_core"/>
</dbReference>
<dbReference type="Gene3D" id="3.10.180.10">
    <property type="entry name" value="2,3-Dihydroxybiphenyl 1,2-Dioxygenase, domain 1"/>
    <property type="match status" value="1"/>
</dbReference>
<accession>A0A0K0X3H0</accession>
<reference evidence="2 3" key="1">
    <citation type="submission" date="2015-07" db="EMBL/GenBank/DDBJ databases">
        <title>Complete genome sequence of Mycobacterium goodii X7B, a facultative thermophilic biodesulfurizing bacterium.</title>
        <authorList>
            <person name="Yu B."/>
            <person name="Li F."/>
            <person name="Xu P."/>
        </authorList>
    </citation>
    <scope>NUCLEOTIDE SEQUENCE [LARGE SCALE GENOMIC DNA]</scope>
    <source>
        <strain evidence="2 3">X7B</strain>
    </source>
</reference>
<organism evidence="2 3">
    <name type="scientific">Mycolicibacterium goodii</name>
    <name type="common">Mycobacterium goodii</name>
    <dbReference type="NCBI Taxonomy" id="134601"/>
    <lineage>
        <taxon>Bacteria</taxon>
        <taxon>Bacillati</taxon>
        <taxon>Actinomycetota</taxon>
        <taxon>Actinomycetes</taxon>
        <taxon>Mycobacteriales</taxon>
        <taxon>Mycobacteriaceae</taxon>
        <taxon>Mycolicibacterium</taxon>
    </lineage>
</organism>
<dbReference type="Proteomes" id="UP000062255">
    <property type="component" value="Chromosome"/>
</dbReference>
<sequence length="182" mass="19710">MTSGFGTIRQLGFVVPDIDAAVRHWVERVGVGPFFYIEAQPLSQFVYRGQTSEPIFSVALAQHGPIQIELIQQRNGAPSAFKEFTDARREGLQHIAYWTEDFEALCSQVTKAGHVEVQSGRSGSGGPNERFAYFDGNGPQGTIIEVSEVMGAKAALFTAVADAASNWTGADPIRDMSELVSA</sequence>
<name>A0A0K0X3H0_MYCGD</name>
<feature type="domain" description="VOC" evidence="1">
    <location>
        <begin position="7"/>
        <end position="149"/>
    </location>
</feature>
<dbReference type="Pfam" id="PF13669">
    <property type="entry name" value="Glyoxalase_4"/>
    <property type="match status" value="1"/>
</dbReference>
<dbReference type="PROSITE" id="PS51819">
    <property type="entry name" value="VOC"/>
    <property type="match status" value="1"/>
</dbReference>